<proteinExistence type="predicted"/>
<evidence type="ECO:0000313" key="2">
    <source>
        <dbReference type="Proteomes" id="UP000001072"/>
    </source>
</evidence>
<reference evidence="2" key="1">
    <citation type="journal article" date="2011" name="Proc. Natl. Acad. Sci. U.S.A.">
        <title>Obligate biotrophy features unraveled by the genomic analysis of rust fungi.</title>
        <authorList>
            <person name="Duplessis S."/>
            <person name="Cuomo C.A."/>
            <person name="Lin Y.-C."/>
            <person name="Aerts A."/>
            <person name="Tisserant E."/>
            <person name="Veneault-Fourrey C."/>
            <person name="Joly D.L."/>
            <person name="Hacquard S."/>
            <person name="Amselem J."/>
            <person name="Cantarel B.L."/>
            <person name="Chiu R."/>
            <person name="Coutinho P.M."/>
            <person name="Feau N."/>
            <person name="Field M."/>
            <person name="Frey P."/>
            <person name="Gelhaye E."/>
            <person name="Goldberg J."/>
            <person name="Grabherr M.G."/>
            <person name="Kodira C.D."/>
            <person name="Kohler A."/>
            <person name="Kuees U."/>
            <person name="Lindquist E.A."/>
            <person name="Lucas S.M."/>
            <person name="Mago R."/>
            <person name="Mauceli E."/>
            <person name="Morin E."/>
            <person name="Murat C."/>
            <person name="Pangilinan J.L."/>
            <person name="Park R."/>
            <person name="Pearson M."/>
            <person name="Quesneville H."/>
            <person name="Rouhier N."/>
            <person name="Sakthikumar S."/>
            <person name="Salamov A.A."/>
            <person name="Schmutz J."/>
            <person name="Selles B."/>
            <person name="Shapiro H."/>
            <person name="Tanguay P."/>
            <person name="Tuskan G.A."/>
            <person name="Henrissat B."/>
            <person name="Van de Peer Y."/>
            <person name="Rouze P."/>
            <person name="Ellis J.G."/>
            <person name="Dodds P.N."/>
            <person name="Schein J.E."/>
            <person name="Zhong S."/>
            <person name="Hamelin R.C."/>
            <person name="Grigoriev I.V."/>
            <person name="Szabo L.J."/>
            <person name="Martin F."/>
        </authorList>
    </citation>
    <scope>NUCLEOTIDE SEQUENCE [LARGE SCALE GENOMIC DNA]</scope>
    <source>
        <strain evidence="2">98AG31 / pathotype 3-4-7</strain>
    </source>
</reference>
<keyword evidence="2" id="KW-1185">Reference proteome</keyword>
<organism evidence="2">
    <name type="scientific">Melampsora larici-populina (strain 98AG31 / pathotype 3-4-7)</name>
    <name type="common">Poplar leaf rust fungus</name>
    <dbReference type="NCBI Taxonomy" id="747676"/>
    <lineage>
        <taxon>Eukaryota</taxon>
        <taxon>Fungi</taxon>
        <taxon>Dikarya</taxon>
        <taxon>Basidiomycota</taxon>
        <taxon>Pucciniomycotina</taxon>
        <taxon>Pucciniomycetes</taxon>
        <taxon>Pucciniales</taxon>
        <taxon>Melampsoraceae</taxon>
        <taxon>Melampsora</taxon>
    </lineage>
</organism>
<accession>F4SEM2</accession>
<dbReference type="EMBL" id="GL883504">
    <property type="protein sequence ID" value="EGF96905.1"/>
    <property type="molecule type" value="Genomic_DNA"/>
</dbReference>
<dbReference type="HOGENOM" id="CLU_774055_0_0_1"/>
<dbReference type="GeneID" id="18931499"/>
<dbReference type="VEuPathDB" id="FungiDB:MELLADRAFT_70347"/>
<gene>
    <name evidence="1" type="ORF">MELLADRAFT_70347</name>
</gene>
<dbReference type="InParanoid" id="F4SEM2"/>
<dbReference type="KEGG" id="mlr:MELLADRAFT_70347"/>
<evidence type="ECO:0000313" key="1">
    <source>
        <dbReference type="EMBL" id="EGF96905.1"/>
    </source>
</evidence>
<dbReference type="AlphaFoldDB" id="F4SEM2"/>
<sequence>MTEPQLKLSCTHSFRRQLKLLRRVLCLLDYVKKNFDRQRIRGVILDYLRSSLRTLWKHTISYSHYSYTPNSLLRFQDNESISRVKTPSWMGCIGFVRGNDSGYPQSSSPVPHQEFQYSRSDSLVLVLHSRKVASLSNTVTSTARSAGDIFELILDLGNPNHVRLYQDEILELSQAIAASDILEKKDHLAECIQNLGETTRDVRDKVNLLNSASISFLRKVFQKLEVIRLVLTSIADGEDKYSTTSAYDRFGDLVQTISEGFSGLQAQIDDAIPLARRGSDFAASVGAQFAEENMQLRKFKAGIPIWKRLMNFGSWGSQSLNRNIAMTSASASTLRSIATKLEDLRATLVTFEGNAKHFRAEIIGNHVACRELAIEDEFRAMSQVIACFNQLSEAAAIKSKTTRLILPTPTLEGVHQFTT</sequence>
<dbReference type="Proteomes" id="UP000001072">
    <property type="component" value="Unassembled WGS sequence"/>
</dbReference>
<dbReference type="RefSeq" id="XP_007419826.1">
    <property type="nucleotide sequence ID" value="XM_007419764.1"/>
</dbReference>
<name>F4SEM2_MELLP</name>
<dbReference type="OrthoDB" id="2509603at2759"/>
<protein>
    <submittedName>
        <fullName evidence="1">Uncharacterized protein</fullName>
    </submittedName>
</protein>